<dbReference type="InterPro" id="IPR011098">
    <property type="entry name" value="G5_dom"/>
</dbReference>
<protein>
    <recommendedName>
        <fullName evidence="3">G5 domain-containing protein</fullName>
    </recommendedName>
</protein>
<dbReference type="InterPro" id="IPR059180">
    <property type="entry name" value="3D_YorM"/>
</dbReference>
<sequence length="221" mass="23528">MKWAVVVAIACMAMGIGLKSANASGSAPNQMPPWPWSGRGFAAESVQFTPVAYPVKTVKDNMLPQGQTLLLQPGRPGIVFQVGPVRTSITAPTQQIVAQGTAPVHTIVINGVTYHYDRVFSVLTTAYNGQYSMNGPSGAVAAWDGLPLHQGDVAVDPNVIPLGTYLYIDGYGPARAVDTGSAIIGDHIDLFFPEPASQIARYGIQFHTVYILTQRPSSYPG</sequence>
<dbReference type="SMART" id="SM01208">
    <property type="entry name" value="G5"/>
    <property type="match status" value="1"/>
</dbReference>
<dbReference type="InterPro" id="IPR051933">
    <property type="entry name" value="Resuscitation_pf_RpfB"/>
</dbReference>
<feature type="signal peptide" evidence="2">
    <location>
        <begin position="1"/>
        <end position="23"/>
    </location>
</feature>
<feature type="chain" id="PRO_5045592893" description="G5 domain-containing protein" evidence="2">
    <location>
        <begin position="24"/>
        <end position="221"/>
    </location>
</feature>
<reference evidence="4 5" key="1">
    <citation type="journal article" date="2019" name="Sci. Rep.">
        <title>Sulfobacillus thermotolerans: new insights into resistance and metabolic capacities of acidophilic chemolithotrophs.</title>
        <authorList>
            <person name="Panyushkina A.E."/>
            <person name="Babenko V.V."/>
            <person name="Nikitina A.S."/>
            <person name="Selezneva O.V."/>
            <person name="Tsaplina I.A."/>
            <person name="Letarova M.A."/>
            <person name="Kostryukova E.S."/>
            <person name="Letarov A.V."/>
        </authorList>
    </citation>
    <scope>NUCLEOTIDE SEQUENCE [LARGE SCALE GENOMIC DNA]</scope>
    <source>
        <strain evidence="4 5">Kr1</strain>
    </source>
</reference>
<dbReference type="EMBL" id="CP019454">
    <property type="protein sequence ID" value="AUW94245.1"/>
    <property type="molecule type" value="Genomic_DNA"/>
</dbReference>
<evidence type="ECO:0000313" key="4">
    <source>
        <dbReference type="EMBL" id="AUW94245.1"/>
    </source>
</evidence>
<accession>A0ABM6RSL6</accession>
<dbReference type="RefSeq" id="WP_103376788.1">
    <property type="nucleotide sequence ID" value="NZ_CP133983.1"/>
</dbReference>
<feature type="domain" description="G5" evidence="3">
    <location>
        <begin position="39"/>
        <end position="103"/>
    </location>
</feature>
<dbReference type="PANTHER" id="PTHR39160:SF4">
    <property type="entry name" value="RESUSCITATION-PROMOTING FACTOR RPFB"/>
    <property type="match status" value="1"/>
</dbReference>
<evidence type="ECO:0000313" key="5">
    <source>
        <dbReference type="Proteomes" id="UP000325292"/>
    </source>
</evidence>
<organism evidence="4 5">
    <name type="scientific">Sulfobacillus thermotolerans</name>
    <dbReference type="NCBI Taxonomy" id="338644"/>
    <lineage>
        <taxon>Bacteria</taxon>
        <taxon>Bacillati</taxon>
        <taxon>Bacillota</taxon>
        <taxon>Clostridia</taxon>
        <taxon>Eubacteriales</taxon>
        <taxon>Clostridiales Family XVII. Incertae Sedis</taxon>
        <taxon>Sulfobacillus</taxon>
    </lineage>
</organism>
<dbReference type="PANTHER" id="PTHR39160">
    <property type="entry name" value="CELL WALL-BINDING PROTEIN YOCH"/>
    <property type="match status" value="1"/>
</dbReference>
<evidence type="ECO:0000259" key="3">
    <source>
        <dbReference type="SMART" id="SM01208"/>
    </source>
</evidence>
<dbReference type="CDD" id="cd14667">
    <property type="entry name" value="3D_containing_proteins"/>
    <property type="match status" value="1"/>
</dbReference>
<dbReference type="Gene3D" id="2.40.40.10">
    <property type="entry name" value="RlpA-like domain"/>
    <property type="match status" value="1"/>
</dbReference>
<gene>
    <name evidence="4" type="ORF">BXT84_10080</name>
</gene>
<dbReference type="Pfam" id="PF06725">
    <property type="entry name" value="3D"/>
    <property type="match status" value="1"/>
</dbReference>
<dbReference type="InterPro" id="IPR036908">
    <property type="entry name" value="RlpA-like_sf"/>
</dbReference>
<dbReference type="Proteomes" id="UP000325292">
    <property type="component" value="Chromosome"/>
</dbReference>
<evidence type="ECO:0000256" key="1">
    <source>
        <dbReference type="ARBA" id="ARBA00022729"/>
    </source>
</evidence>
<name>A0ABM6RSL6_9FIRM</name>
<evidence type="ECO:0000256" key="2">
    <source>
        <dbReference type="SAM" id="SignalP"/>
    </source>
</evidence>
<dbReference type="InterPro" id="IPR010611">
    <property type="entry name" value="3D_dom"/>
</dbReference>
<keyword evidence="1 2" id="KW-0732">Signal</keyword>
<dbReference type="SUPFAM" id="SSF50685">
    <property type="entry name" value="Barwin-like endoglucanases"/>
    <property type="match status" value="1"/>
</dbReference>
<keyword evidence="5" id="KW-1185">Reference proteome</keyword>
<proteinExistence type="predicted"/>